<accession>A0AAV9HZI6</accession>
<name>A0AAV9HZI6_9PEZI</name>
<reference evidence="2" key="2">
    <citation type="submission" date="2023-06" db="EMBL/GenBank/DDBJ databases">
        <authorList>
            <consortium name="Lawrence Berkeley National Laboratory"/>
            <person name="Mondo S.J."/>
            <person name="Hensen N."/>
            <person name="Bonometti L."/>
            <person name="Westerberg I."/>
            <person name="Brannstrom I.O."/>
            <person name="Guillou S."/>
            <person name="Cros-Aarteil S."/>
            <person name="Calhoun S."/>
            <person name="Haridas S."/>
            <person name="Kuo A."/>
            <person name="Pangilinan J."/>
            <person name="Riley R."/>
            <person name="Labutti K."/>
            <person name="Andreopoulos B."/>
            <person name="Lipzen A."/>
            <person name="Chen C."/>
            <person name="Yanf M."/>
            <person name="Daum C."/>
            <person name="Ng V."/>
            <person name="Clum A."/>
            <person name="Steindorff A."/>
            <person name="Ohm R."/>
            <person name="Martin F."/>
            <person name="Silar P."/>
            <person name="Natvig D."/>
            <person name="Lalanne C."/>
            <person name="Gautier V."/>
            <person name="Ament-Velasquez S.L."/>
            <person name="Kruys A."/>
            <person name="Hutchinson M.I."/>
            <person name="Powell A.J."/>
            <person name="Barry K."/>
            <person name="Miller A.N."/>
            <person name="Grigoriev I.V."/>
            <person name="Debuchy R."/>
            <person name="Gladieux P."/>
            <person name="Thoren M.H."/>
            <person name="Johannesson H."/>
        </authorList>
    </citation>
    <scope>NUCLEOTIDE SEQUENCE</scope>
    <source>
        <strain evidence="2">PSN324</strain>
    </source>
</reference>
<dbReference type="AlphaFoldDB" id="A0AAV9HZI6"/>
<dbReference type="Proteomes" id="UP001321749">
    <property type="component" value="Unassembled WGS sequence"/>
</dbReference>
<evidence type="ECO:0000313" key="3">
    <source>
        <dbReference type="Proteomes" id="UP001321749"/>
    </source>
</evidence>
<keyword evidence="1" id="KW-0812">Transmembrane</keyword>
<gene>
    <name evidence="2" type="ORF">QBC42DRAFT_260901</name>
</gene>
<feature type="transmembrane region" description="Helical" evidence="1">
    <location>
        <begin position="12"/>
        <end position="28"/>
    </location>
</feature>
<evidence type="ECO:0000313" key="2">
    <source>
        <dbReference type="EMBL" id="KAK4465758.1"/>
    </source>
</evidence>
<evidence type="ECO:0008006" key="4">
    <source>
        <dbReference type="Google" id="ProtNLM"/>
    </source>
</evidence>
<organism evidence="2 3">
    <name type="scientific">Cladorrhinum samala</name>
    <dbReference type="NCBI Taxonomy" id="585594"/>
    <lineage>
        <taxon>Eukaryota</taxon>
        <taxon>Fungi</taxon>
        <taxon>Dikarya</taxon>
        <taxon>Ascomycota</taxon>
        <taxon>Pezizomycotina</taxon>
        <taxon>Sordariomycetes</taxon>
        <taxon>Sordariomycetidae</taxon>
        <taxon>Sordariales</taxon>
        <taxon>Podosporaceae</taxon>
        <taxon>Cladorrhinum</taxon>
    </lineage>
</organism>
<comment type="caution">
    <text evidence="2">The sequence shown here is derived from an EMBL/GenBank/DDBJ whole genome shotgun (WGS) entry which is preliminary data.</text>
</comment>
<protein>
    <recommendedName>
        <fullName evidence="4">Secreted protein</fullName>
    </recommendedName>
</protein>
<sequence length="118" mass="14355">MFPRHGTWNTRISFFMLFLFFFIIPLRDRPNKPGKRKRLDEYWVSLYAWFSFLLLRNVSVKNLAALMIRTSEFTVNVTVCHLRFEWISDMRLINSIKCLHPRYPLSHFYIAFQCTTLR</sequence>
<reference evidence="2" key="1">
    <citation type="journal article" date="2023" name="Mol. Phylogenet. Evol.">
        <title>Genome-scale phylogeny and comparative genomics of the fungal order Sordariales.</title>
        <authorList>
            <person name="Hensen N."/>
            <person name="Bonometti L."/>
            <person name="Westerberg I."/>
            <person name="Brannstrom I.O."/>
            <person name="Guillou S."/>
            <person name="Cros-Aarteil S."/>
            <person name="Calhoun S."/>
            <person name="Haridas S."/>
            <person name="Kuo A."/>
            <person name="Mondo S."/>
            <person name="Pangilinan J."/>
            <person name="Riley R."/>
            <person name="LaButti K."/>
            <person name="Andreopoulos B."/>
            <person name="Lipzen A."/>
            <person name="Chen C."/>
            <person name="Yan M."/>
            <person name="Daum C."/>
            <person name="Ng V."/>
            <person name="Clum A."/>
            <person name="Steindorff A."/>
            <person name="Ohm R.A."/>
            <person name="Martin F."/>
            <person name="Silar P."/>
            <person name="Natvig D.O."/>
            <person name="Lalanne C."/>
            <person name="Gautier V."/>
            <person name="Ament-Velasquez S.L."/>
            <person name="Kruys A."/>
            <person name="Hutchinson M.I."/>
            <person name="Powell A.J."/>
            <person name="Barry K."/>
            <person name="Miller A.N."/>
            <person name="Grigoriev I.V."/>
            <person name="Debuchy R."/>
            <person name="Gladieux P."/>
            <person name="Hiltunen Thoren M."/>
            <person name="Johannesson H."/>
        </authorList>
    </citation>
    <scope>NUCLEOTIDE SEQUENCE</scope>
    <source>
        <strain evidence="2">PSN324</strain>
    </source>
</reference>
<keyword evidence="1" id="KW-1133">Transmembrane helix</keyword>
<keyword evidence="3" id="KW-1185">Reference proteome</keyword>
<keyword evidence="1" id="KW-0472">Membrane</keyword>
<evidence type="ECO:0000256" key="1">
    <source>
        <dbReference type="SAM" id="Phobius"/>
    </source>
</evidence>
<dbReference type="EMBL" id="MU864937">
    <property type="protein sequence ID" value="KAK4465758.1"/>
    <property type="molecule type" value="Genomic_DNA"/>
</dbReference>
<proteinExistence type="predicted"/>